<dbReference type="AlphaFoldDB" id="A0A9N7MPT4"/>
<feature type="non-terminal residue" evidence="4">
    <location>
        <position position="256"/>
    </location>
</feature>
<accession>A0A9N7MPT4</accession>
<feature type="domain" description="Glabrous enhancer-binding protein-like DBD" evidence="3">
    <location>
        <begin position="176"/>
        <end position="221"/>
    </location>
</feature>
<dbReference type="InterPro" id="IPR053932">
    <property type="entry name" value="GeBP-like_DBD"/>
</dbReference>
<keyword evidence="4" id="KW-0238">DNA-binding</keyword>
<evidence type="ECO:0000313" key="4">
    <source>
        <dbReference type="EMBL" id="CAA0809681.1"/>
    </source>
</evidence>
<comment type="similarity">
    <text evidence="1">Belongs to the GeBP family.</text>
</comment>
<feature type="region of interest" description="Disordered" evidence="2">
    <location>
        <begin position="133"/>
        <end position="175"/>
    </location>
</feature>
<gene>
    <name evidence="4" type="ORF">SHERM_11593</name>
</gene>
<comment type="caution">
    <text evidence="4">The sequence shown here is derived from an EMBL/GenBank/DDBJ whole genome shotgun (WGS) entry which is preliminary data.</text>
</comment>
<dbReference type="EMBL" id="CACSLK010004199">
    <property type="protein sequence ID" value="CAA0809681.1"/>
    <property type="molecule type" value="Genomic_DNA"/>
</dbReference>
<evidence type="ECO:0000259" key="3">
    <source>
        <dbReference type="Pfam" id="PF04504"/>
    </source>
</evidence>
<reference evidence="4" key="1">
    <citation type="submission" date="2019-12" db="EMBL/GenBank/DDBJ databases">
        <authorList>
            <person name="Scholes J."/>
        </authorList>
    </citation>
    <scope>NUCLEOTIDE SEQUENCE</scope>
</reference>
<dbReference type="PANTHER" id="PTHR31662">
    <property type="entry name" value="BNAANNG10740D PROTEIN-RELATED"/>
    <property type="match status" value="1"/>
</dbReference>
<sequence length="256" mass="29259">RSHEGQKATRPRRGFGFSRSTGRDQKLTASNSILEAIGRLTGGEMKAVEGGRVKIVVRREDLKQVLEAIKDGDEEEDDAGKGRRGRAIKVRRDCPYLDTVNRLKRAWGSLPSVSDQSLVLNLTPHFTRYLRRRKNTKKNGLKRTLQENEPVPENPILSSKRAREGARRKRRRRRRTRVWSHDDEVTLLKGMIAFRDDMGRDPSADLTAFHDSIKEKLKVVFSWLHTLVMHPPGASTIFSFFSFSSRARLEENLGVS</sequence>
<dbReference type="Pfam" id="PF04504">
    <property type="entry name" value="GeBP-like_DBD"/>
    <property type="match status" value="1"/>
</dbReference>
<organism evidence="4 5">
    <name type="scientific">Striga hermonthica</name>
    <name type="common">Purple witchweed</name>
    <name type="synonym">Buchnera hermonthica</name>
    <dbReference type="NCBI Taxonomy" id="68872"/>
    <lineage>
        <taxon>Eukaryota</taxon>
        <taxon>Viridiplantae</taxon>
        <taxon>Streptophyta</taxon>
        <taxon>Embryophyta</taxon>
        <taxon>Tracheophyta</taxon>
        <taxon>Spermatophyta</taxon>
        <taxon>Magnoliopsida</taxon>
        <taxon>eudicotyledons</taxon>
        <taxon>Gunneridae</taxon>
        <taxon>Pentapetalae</taxon>
        <taxon>asterids</taxon>
        <taxon>lamiids</taxon>
        <taxon>Lamiales</taxon>
        <taxon>Orobanchaceae</taxon>
        <taxon>Buchnereae</taxon>
        <taxon>Striga</taxon>
    </lineage>
</organism>
<dbReference type="Proteomes" id="UP001153555">
    <property type="component" value="Unassembled WGS sequence"/>
</dbReference>
<evidence type="ECO:0000313" key="5">
    <source>
        <dbReference type="Proteomes" id="UP001153555"/>
    </source>
</evidence>
<evidence type="ECO:0000256" key="2">
    <source>
        <dbReference type="SAM" id="MobiDB-lite"/>
    </source>
</evidence>
<dbReference type="PANTHER" id="PTHR31662:SF33">
    <property type="entry name" value="DNA-BINDING STOREKEEPER PROTEIN TRANSCRIPTIONAL REGULATOR-LIKE PROTEIN"/>
    <property type="match status" value="1"/>
</dbReference>
<name>A0A9N7MPT4_STRHE</name>
<dbReference type="GO" id="GO:0006355">
    <property type="term" value="P:regulation of DNA-templated transcription"/>
    <property type="evidence" value="ECO:0007669"/>
    <property type="project" value="InterPro"/>
</dbReference>
<dbReference type="OrthoDB" id="661680at2759"/>
<dbReference type="InterPro" id="IPR007592">
    <property type="entry name" value="GEBP"/>
</dbReference>
<dbReference type="GO" id="GO:0005634">
    <property type="term" value="C:nucleus"/>
    <property type="evidence" value="ECO:0007669"/>
    <property type="project" value="TreeGrafter"/>
</dbReference>
<evidence type="ECO:0000256" key="1">
    <source>
        <dbReference type="ARBA" id="ARBA00010820"/>
    </source>
</evidence>
<protein>
    <submittedName>
        <fullName evidence="4">DNA-binding storekeeper protein-related transcriptional regulator</fullName>
    </submittedName>
</protein>
<proteinExistence type="inferred from homology"/>
<feature type="region of interest" description="Disordered" evidence="2">
    <location>
        <begin position="1"/>
        <end position="24"/>
    </location>
</feature>
<feature type="compositionally biased region" description="Basic residues" evidence="2">
    <location>
        <begin position="166"/>
        <end position="175"/>
    </location>
</feature>
<dbReference type="GO" id="GO:0003677">
    <property type="term" value="F:DNA binding"/>
    <property type="evidence" value="ECO:0007669"/>
    <property type="project" value="UniProtKB-KW"/>
</dbReference>
<keyword evidence="5" id="KW-1185">Reference proteome</keyword>